<organism evidence="1 2">
    <name type="scientific">Butyricicoccus pullicaecorum</name>
    <dbReference type="NCBI Taxonomy" id="501571"/>
    <lineage>
        <taxon>Bacteria</taxon>
        <taxon>Bacillati</taxon>
        <taxon>Bacillota</taxon>
        <taxon>Clostridia</taxon>
        <taxon>Eubacteriales</taxon>
        <taxon>Butyricicoccaceae</taxon>
        <taxon>Butyricicoccus</taxon>
    </lineage>
</organism>
<reference evidence="2" key="1">
    <citation type="submission" date="2017-04" db="EMBL/GenBank/DDBJ databases">
        <title>Function of individual gut microbiota members based on whole genome sequencing of pure cultures obtained from chicken caecum.</title>
        <authorList>
            <person name="Medvecky M."/>
            <person name="Cejkova D."/>
            <person name="Polansky O."/>
            <person name="Karasova D."/>
            <person name="Kubasova T."/>
            <person name="Cizek A."/>
            <person name="Rychlik I."/>
        </authorList>
    </citation>
    <scope>NUCLEOTIDE SEQUENCE [LARGE SCALE GENOMIC DNA]</scope>
    <source>
        <strain evidence="2">An180</strain>
    </source>
</reference>
<dbReference type="EMBL" id="NFKK01000024">
    <property type="protein sequence ID" value="OUP51116.1"/>
    <property type="molecule type" value="Genomic_DNA"/>
</dbReference>
<evidence type="ECO:0000313" key="2">
    <source>
        <dbReference type="Proteomes" id="UP000195897"/>
    </source>
</evidence>
<gene>
    <name evidence="1" type="ORF">B5F17_13365</name>
</gene>
<protein>
    <submittedName>
        <fullName evidence="1">Uncharacterized protein</fullName>
    </submittedName>
</protein>
<accession>A0A1Y4L358</accession>
<evidence type="ECO:0000313" key="1">
    <source>
        <dbReference type="EMBL" id="OUP51116.1"/>
    </source>
</evidence>
<comment type="caution">
    <text evidence="1">The sequence shown here is derived from an EMBL/GenBank/DDBJ whole genome shotgun (WGS) entry which is preliminary data.</text>
</comment>
<name>A0A1Y4L358_9FIRM</name>
<sequence>MNDNFFSAQGCAGGTRVYINGREINKVKDYQVKHASREEAEITVTFYAKSVDVNLRLEIDHGVQN</sequence>
<dbReference type="AlphaFoldDB" id="A0A1Y4L358"/>
<proteinExistence type="predicted"/>
<dbReference type="Proteomes" id="UP000195897">
    <property type="component" value="Unassembled WGS sequence"/>
</dbReference>